<feature type="coiled-coil region" evidence="1">
    <location>
        <begin position="526"/>
        <end position="556"/>
    </location>
</feature>
<comment type="caution">
    <text evidence="2">The sequence shown here is derived from an EMBL/GenBank/DDBJ whole genome shotgun (WGS) entry which is preliminary data.</text>
</comment>
<evidence type="ECO:0000256" key="1">
    <source>
        <dbReference type="SAM" id="Coils"/>
    </source>
</evidence>
<keyword evidence="3" id="KW-1185">Reference proteome</keyword>
<proteinExistence type="predicted"/>
<sequence length="853" mass="95688">MNFARNLFACVLIAILISGCKLLLPKTFDEGETHFTSKQYDRAISAYLRADQEKPDNAHIKQGLIKAYAYKAVSQYEDAQNRPAEDIDKKIELYQQAREANNKARNTLAAVKALEPVSPDVKTPSSRPGQLLLPPNTDEMEYSAKIKLYEKTLMKHKAYVAEALLEEENNQQAVIKGLKSAIALMTKKPDGPVKAYEAYKPFDKYAPYMAKAEKTKKAIEKTAINFYEARGLYYVSKDKFALAHKDFKAAKEISESSAQATAGILAVTAKQQIINKKFEDAFETLNEIQKQHGKSKFYGKHIDNVRTQVVNRGIANAKKYTQSASMPDKATAFEIYHRLKPIAQPSASLTRQVDLAISSLQHQVANDLTARAMVLNQQNSFAYSSNISALLANAYGFSEKAAMPYKQMASRANQITHHKLNMPVLFTTQGKKANQQKQFSEWLDGEIYDSIPKMDIQNVTASDLLDLPNQGKGLSPSNVFSSSIPYDHSEVVFMLDLKKYNFKETGRDKPKRKSSKYVSKRYKIHNDAWDRAKDRLEDAKEAYEDAKVAAEELYRICKREASQAAAALGPFGDIAAGAACRFGTNALSSELSGLNDARDEYNRTPKRIEKKEISRYRYEEYTVQVKGELVADLIAYDRRNKKTFKLEPIRLSVNKSGKILKGVEREDVNGLKNGETKVPEIDAIIEKKERSAFKHTRAQIAIFLEDHRWKRFCYQGEVLNNKKLTHAATDAYSQCIQSAPREQKNSKEIIAANKAIQSYMGFSPDMVAKYGANKDYLNFSNKSHQLSDSEIVAAKKANTLAFISQPTIQLPSFDIDQAVASLRSTPINENSIGISPAFTGENTQTVSLETPAQ</sequence>
<feature type="coiled-coil region" evidence="1">
    <location>
        <begin position="87"/>
        <end position="114"/>
    </location>
</feature>
<gene>
    <name evidence="2" type="ORF">GCM10022277_11440</name>
</gene>
<evidence type="ECO:0000313" key="2">
    <source>
        <dbReference type="EMBL" id="GAA3918055.1"/>
    </source>
</evidence>
<dbReference type="PROSITE" id="PS51257">
    <property type="entry name" value="PROKAR_LIPOPROTEIN"/>
    <property type="match status" value="1"/>
</dbReference>
<reference evidence="3" key="1">
    <citation type="journal article" date="2019" name="Int. J. Syst. Evol. Microbiol.">
        <title>The Global Catalogue of Microorganisms (GCM) 10K type strain sequencing project: providing services to taxonomists for standard genome sequencing and annotation.</title>
        <authorList>
            <consortium name="The Broad Institute Genomics Platform"/>
            <consortium name="The Broad Institute Genome Sequencing Center for Infectious Disease"/>
            <person name="Wu L."/>
            <person name="Ma J."/>
        </authorList>
    </citation>
    <scope>NUCLEOTIDE SEQUENCE [LARGE SCALE GENOMIC DNA]</scope>
    <source>
        <strain evidence="3">JCM 17551</strain>
    </source>
</reference>
<dbReference type="EMBL" id="BAABBN010000004">
    <property type="protein sequence ID" value="GAA3918055.1"/>
    <property type="molecule type" value="Genomic_DNA"/>
</dbReference>
<name>A0ABP7M949_9GAMM</name>
<protein>
    <submittedName>
        <fullName evidence="2">Uncharacterized protein</fullName>
    </submittedName>
</protein>
<evidence type="ECO:0000313" key="3">
    <source>
        <dbReference type="Proteomes" id="UP001501565"/>
    </source>
</evidence>
<organism evidence="2 3">
    <name type="scientific">Litoribacillus peritrichatus</name>
    <dbReference type="NCBI Taxonomy" id="718191"/>
    <lineage>
        <taxon>Bacteria</taxon>
        <taxon>Pseudomonadati</taxon>
        <taxon>Pseudomonadota</taxon>
        <taxon>Gammaproteobacteria</taxon>
        <taxon>Oceanospirillales</taxon>
        <taxon>Oceanospirillaceae</taxon>
        <taxon>Litoribacillus</taxon>
    </lineage>
</organism>
<dbReference type="Proteomes" id="UP001501565">
    <property type="component" value="Unassembled WGS sequence"/>
</dbReference>
<keyword evidence="1" id="KW-0175">Coiled coil</keyword>
<accession>A0ABP7M949</accession>
<dbReference type="RefSeq" id="WP_344796376.1">
    <property type="nucleotide sequence ID" value="NZ_BAABBN010000004.1"/>
</dbReference>